<dbReference type="EMBL" id="QSGD01000008">
    <property type="protein sequence ID" value="RHB08365.1"/>
    <property type="molecule type" value="Genomic_DNA"/>
</dbReference>
<dbReference type="AlphaFoldDB" id="A0A395W9P2"/>
<evidence type="ECO:0000313" key="11">
    <source>
        <dbReference type="Proteomes" id="UP000284651"/>
    </source>
</evidence>
<dbReference type="InterPro" id="IPR001845">
    <property type="entry name" value="HTH_ArsR_DNA-bd_dom"/>
</dbReference>
<evidence type="ECO:0000259" key="6">
    <source>
        <dbReference type="PROSITE" id="PS50987"/>
    </source>
</evidence>
<evidence type="ECO:0000313" key="10">
    <source>
        <dbReference type="Proteomes" id="UP000265489"/>
    </source>
</evidence>
<sequence>MQLTQSQEDYLETIYVLKSQQDHVRAIDVAAALGFSKPSVSHALKDLKEKELIYTDKTGYIFFTEQGQLQATQVYERHVYFKNQLLHAGVEPILAEEEACRMEHTISEESFKKLKGNKCVRSCIDCKGDGCK</sequence>
<dbReference type="Pfam" id="PF02742">
    <property type="entry name" value="Fe_dep_repr_C"/>
    <property type="match status" value="1"/>
</dbReference>
<dbReference type="Gene3D" id="1.10.60.10">
    <property type="entry name" value="Iron dependent repressor, metal binding and dimerisation domain"/>
    <property type="match status" value="1"/>
</dbReference>
<dbReference type="InterPro" id="IPR022687">
    <property type="entry name" value="HTH_DTXR"/>
</dbReference>
<organism evidence="7 10">
    <name type="scientific">Holdemanella biformis</name>
    <dbReference type="NCBI Taxonomy" id="1735"/>
    <lineage>
        <taxon>Bacteria</taxon>
        <taxon>Bacillati</taxon>
        <taxon>Bacillota</taxon>
        <taxon>Erysipelotrichia</taxon>
        <taxon>Erysipelotrichales</taxon>
        <taxon>Erysipelotrichaceae</taxon>
        <taxon>Holdemanella</taxon>
    </lineage>
</organism>
<dbReference type="InterPro" id="IPR036388">
    <property type="entry name" value="WH-like_DNA-bd_sf"/>
</dbReference>
<dbReference type="PANTHER" id="PTHR33238">
    <property type="entry name" value="IRON (METAL) DEPENDENT REPRESSOR, DTXR FAMILY"/>
    <property type="match status" value="1"/>
</dbReference>
<dbReference type="EMBL" id="QRYQ01000006">
    <property type="protein sequence ID" value="RGU92306.1"/>
    <property type="molecule type" value="Genomic_DNA"/>
</dbReference>
<name>A0A395W9P2_9FIRM</name>
<dbReference type="InterPro" id="IPR036390">
    <property type="entry name" value="WH_DNA-bd_sf"/>
</dbReference>
<dbReference type="InterPro" id="IPR050536">
    <property type="entry name" value="DtxR_MntR_Metal-Reg"/>
</dbReference>
<evidence type="ECO:0000259" key="5">
    <source>
        <dbReference type="PROSITE" id="PS50944"/>
    </source>
</evidence>
<evidence type="ECO:0000313" key="12">
    <source>
        <dbReference type="Proteomes" id="UP000285288"/>
    </source>
</evidence>
<evidence type="ECO:0000313" key="7">
    <source>
        <dbReference type="EMBL" id="RGU92306.1"/>
    </source>
</evidence>
<evidence type="ECO:0000313" key="9">
    <source>
        <dbReference type="EMBL" id="RHB08365.1"/>
    </source>
</evidence>
<dbReference type="SUPFAM" id="SSF46785">
    <property type="entry name" value="Winged helix' DNA-binding domain"/>
    <property type="match status" value="1"/>
</dbReference>
<dbReference type="Pfam" id="PF01325">
    <property type="entry name" value="Fe_dep_repress"/>
    <property type="match status" value="1"/>
</dbReference>
<evidence type="ECO:0000256" key="4">
    <source>
        <dbReference type="ARBA" id="ARBA00023163"/>
    </source>
</evidence>
<feature type="domain" description="HTH dtxR-type" evidence="5">
    <location>
        <begin position="3"/>
        <end position="64"/>
    </location>
</feature>
<feature type="domain" description="HTH arsR-type" evidence="6">
    <location>
        <begin position="1"/>
        <end position="86"/>
    </location>
</feature>
<evidence type="ECO:0000256" key="1">
    <source>
        <dbReference type="ARBA" id="ARBA00007871"/>
    </source>
</evidence>
<dbReference type="Proteomes" id="UP000284651">
    <property type="component" value="Unassembled WGS sequence"/>
</dbReference>
<dbReference type="GO" id="GO:0003700">
    <property type="term" value="F:DNA-binding transcription factor activity"/>
    <property type="evidence" value="ECO:0007669"/>
    <property type="project" value="InterPro"/>
</dbReference>
<dbReference type="Proteomes" id="UP000265489">
    <property type="component" value="Unassembled WGS sequence"/>
</dbReference>
<keyword evidence="2" id="KW-0805">Transcription regulation</keyword>
<dbReference type="InterPro" id="IPR022689">
    <property type="entry name" value="Iron_dep_repressor"/>
</dbReference>
<accession>A0A395W9P2</accession>
<keyword evidence="3" id="KW-0238">DNA-binding</keyword>
<evidence type="ECO:0000313" key="8">
    <source>
        <dbReference type="EMBL" id="RGW72487.1"/>
    </source>
</evidence>
<reference evidence="10 11" key="1">
    <citation type="submission" date="2018-08" db="EMBL/GenBank/DDBJ databases">
        <title>A genome reference for cultivated species of the human gut microbiota.</title>
        <authorList>
            <person name="Zou Y."/>
            <person name="Xue W."/>
            <person name="Luo G."/>
        </authorList>
    </citation>
    <scope>NUCLEOTIDE SEQUENCE [LARGE SCALE GENOMIC DNA]</scope>
    <source>
        <strain evidence="8 11">AF10-31</strain>
        <strain evidence="7 10">AF15-20</strain>
        <strain evidence="9 12">AM42-13AC</strain>
    </source>
</reference>
<comment type="similarity">
    <text evidence="1">Belongs to the DtxR/MntR family.</text>
</comment>
<dbReference type="GeneID" id="66579380"/>
<dbReference type="SMART" id="SM00529">
    <property type="entry name" value="HTH_DTXR"/>
    <property type="match status" value="1"/>
</dbReference>
<evidence type="ECO:0000256" key="2">
    <source>
        <dbReference type="ARBA" id="ARBA00023015"/>
    </source>
</evidence>
<protein>
    <submittedName>
        <fullName evidence="7">Metal-dependent transcriptional regulator</fullName>
    </submittedName>
</protein>
<dbReference type="PROSITE" id="PS50987">
    <property type="entry name" value="HTH_ARSR_2"/>
    <property type="match status" value="1"/>
</dbReference>
<dbReference type="GO" id="GO:0003677">
    <property type="term" value="F:DNA binding"/>
    <property type="evidence" value="ECO:0007669"/>
    <property type="project" value="UniProtKB-KW"/>
</dbReference>
<keyword evidence="4" id="KW-0804">Transcription</keyword>
<gene>
    <name evidence="9" type="ORF">DW907_03520</name>
    <name evidence="8" type="ORF">DWV56_10775</name>
    <name evidence="7" type="ORF">DWW32_04825</name>
</gene>
<dbReference type="GO" id="GO:0046983">
    <property type="term" value="F:protein dimerization activity"/>
    <property type="evidence" value="ECO:0007669"/>
    <property type="project" value="InterPro"/>
</dbReference>
<dbReference type="PANTHER" id="PTHR33238:SF7">
    <property type="entry name" value="IRON-DEPENDENT TRANSCRIPTIONAL REGULATOR"/>
    <property type="match status" value="1"/>
</dbReference>
<dbReference type="EMBL" id="QSAT01000044">
    <property type="protein sequence ID" value="RGW72487.1"/>
    <property type="molecule type" value="Genomic_DNA"/>
</dbReference>
<dbReference type="RefSeq" id="WP_118010921.1">
    <property type="nucleotide sequence ID" value="NZ_CALHUJ010000009.1"/>
</dbReference>
<dbReference type="InterPro" id="IPR001367">
    <property type="entry name" value="Fe_dep_repressor"/>
</dbReference>
<proteinExistence type="inferred from homology"/>
<dbReference type="SUPFAM" id="SSF47979">
    <property type="entry name" value="Iron-dependent repressor protein, dimerization domain"/>
    <property type="match status" value="1"/>
</dbReference>
<dbReference type="Gene3D" id="1.10.10.10">
    <property type="entry name" value="Winged helix-like DNA-binding domain superfamily/Winged helix DNA-binding domain"/>
    <property type="match status" value="1"/>
</dbReference>
<comment type="caution">
    <text evidence="7">The sequence shown here is derived from an EMBL/GenBank/DDBJ whole genome shotgun (WGS) entry which is preliminary data.</text>
</comment>
<dbReference type="InterPro" id="IPR036421">
    <property type="entry name" value="Fe_dep_repressor_sf"/>
</dbReference>
<dbReference type="GO" id="GO:0046914">
    <property type="term" value="F:transition metal ion binding"/>
    <property type="evidence" value="ECO:0007669"/>
    <property type="project" value="InterPro"/>
</dbReference>
<dbReference type="Proteomes" id="UP000285288">
    <property type="component" value="Unassembled WGS sequence"/>
</dbReference>
<evidence type="ECO:0000256" key="3">
    <source>
        <dbReference type="ARBA" id="ARBA00023125"/>
    </source>
</evidence>
<dbReference type="PROSITE" id="PS50944">
    <property type="entry name" value="HTH_DTXR"/>
    <property type="match status" value="1"/>
</dbReference>